<sequence length="58" mass="6350">PAELARLRLTRSVPCTPAAQALMRQQDDHDCRIVARDIFSGLANSAECKPLIAQSMRG</sequence>
<proteinExistence type="predicted"/>
<keyword evidence="2" id="KW-1185">Reference proteome</keyword>
<evidence type="ECO:0000313" key="2">
    <source>
        <dbReference type="Proteomes" id="UP000236333"/>
    </source>
</evidence>
<dbReference type="Proteomes" id="UP000236333">
    <property type="component" value="Unassembled WGS sequence"/>
</dbReference>
<dbReference type="EMBL" id="PGGS01000477">
    <property type="protein sequence ID" value="PNH03671.1"/>
    <property type="molecule type" value="Genomic_DNA"/>
</dbReference>
<gene>
    <name evidence="1" type="ORF">TSOC_010254</name>
</gene>
<organism evidence="1 2">
    <name type="scientific">Tetrabaena socialis</name>
    <dbReference type="NCBI Taxonomy" id="47790"/>
    <lineage>
        <taxon>Eukaryota</taxon>
        <taxon>Viridiplantae</taxon>
        <taxon>Chlorophyta</taxon>
        <taxon>core chlorophytes</taxon>
        <taxon>Chlorophyceae</taxon>
        <taxon>CS clade</taxon>
        <taxon>Chlamydomonadales</taxon>
        <taxon>Tetrabaenaceae</taxon>
        <taxon>Tetrabaena</taxon>
    </lineage>
</organism>
<comment type="caution">
    <text evidence="1">The sequence shown here is derived from an EMBL/GenBank/DDBJ whole genome shotgun (WGS) entry which is preliminary data.</text>
</comment>
<protein>
    <submittedName>
        <fullName evidence="1">Uncharacterized protein</fullName>
    </submittedName>
</protein>
<dbReference type="AlphaFoldDB" id="A0A2J7ZTR7"/>
<evidence type="ECO:0000313" key="1">
    <source>
        <dbReference type="EMBL" id="PNH03671.1"/>
    </source>
</evidence>
<feature type="non-terminal residue" evidence="1">
    <location>
        <position position="1"/>
    </location>
</feature>
<name>A0A2J7ZTR7_9CHLO</name>
<accession>A0A2J7ZTR7</accession>
<reference evidence="1 2" key="1">
    <citation type="journal article" date="2017" name="Mol. Biol. Evol.">
        <title>The 4-celled Tetrabaena socialis nuclear genome reveals the essential components for genetic control of cell number at the origin of multicellularity in the volvocine lineage.</title>
        <authorList>
            <person name="Featherston J."/>
            <person name="Arakaki Y."/>
            <person name="Hanschen E.R."/>
            <person name="Ferris P.J."/>
            <person name="Michod R.E."/>
            <person name="Olson B.J.S.C."/>
            <person name="Nozaki H."/>
            <person name="Durand P.M."/>
        </authorList>
    </citation>
    <scope>NUCLEOTIDE SEQUENCE [LARGE SCALE GENOMIC DNA]</scope>
    <source>
        <strain evidence="1 2">NIES-571</strain>
    </source>
</reference>